<gene>
    <name evidence="9" type="ORF">CHLRE_10g464100v5</name>
</gene>
<feature type="region of interest" description="Disordered" evidence="7">
    <location>
        <begin position="680"/>
        <end position="721"/>
    </location>
</feature>
<evidence type="ECO:0000256" key="2">
    <source>
        <dbReference type="ARBA" id="ARBA00022679"/>
    </source>
</evidence>
<dbReference type="CDD" id="cd06606">
    <property type="entry name" value="STKc_MAPKKK"/>
    <property type="match status" value="1"/>
</dbReference>
<dbReference type="GO" id="GO:0004672">
    <property type="term" value="F:protein kinase activity"/>
    <property type="evidence" value="ECO:0000318"/>
    <property type="project" value="GO_Central"/>
</dbReference>
<dbReference type="GO" id="GO:0004674">
    <property type="term" value="F:protein serine/threonine kinase activity"/>
    <property type="evidence" value="ECO:0007669"/>
    <property type="project" value="UniProtKB-KW"/>
</dbReference>
<dbReference type="EMBL" id="CM008971">
    <property type="protein sequence ID" value="PNW78096.1"/>
    <property type="molecule type" value="Genomic_DNA"/>
</dbReference>
<dbReference type="GO" id="GO:0038066">
    <property type="term" value="P:p38MAPK cascade"/>
    <property type="evidence" value="ECO:0000318"/>
    <property type="project" value="GO_Central"/>
</dbReference>
<dbReference type="ExpressionAtlas" id="A0A2K3DC36">
    <property type="expression patterns" value="baseline"/>
</dbReference>
<feature type="domain" description="Protein kinase" evidence="8">
    <location>
        <begin position="121"/>
        <end position="384"/>
    </location>
</feature>
<dbReference type="PROSITE" id="PS50011">
    <property type="entry name" value="PROTEIN_KINASE_DOM"/>
    <property type="match status" value="1"/>
</dbReference>
<feature type="compositionally biased region" description="Low complexity" evidence="7">
    <location>
        <begin position="413"/>
        <end position="440"/>
    </location>
</feature>
<evidence type="ECO:0000256" key="5">
    <source>
        <dbReference type="ARBA" id="ARBA00022840"/>
    </source>
</evidence>
<feature type="region of interest" description="Disordered" evidence="7">
    <location>
        <begin position="749"/>
        <end position="830"/>
    </location>
</feature>
<protein>
    <recommendedName>
        <fullName evidence="8">Protein kinase domain-containing protein</fullName>
    </recommendedName>
</protein>
<dbReference type="PROSITE" id="PS00108">
    <property type="entry name" value="PROTEIN_KINASE_ST"/>
    <property type="match status" value="1"/>
</dbReference>
<dbReference type="FunCoup" id="A0A2K3DC36">
    <property type="interactions" value="1496"/>
</dbReference>
<feature type="compositionally biased region" description="Low complexity" evidence="7">
    <location>
        <begin position="695"/>
        <end position="713"/>
    </location>
</feature>
<dbReference type="PANTHER" id="PTHR11584">
    <property type="entry name" value="SERINE/THREONINE PROTEIN KINASE"/>
    <property type="match status" value="1"/>
</dbReference>
<keyword evidence="10" id="KW-1185">Reference proteome</keyword>
<organism evidence="9 10">
    <name type="scientific">Chlamydomonas reinhardtii</name>
    <name type="common">Chlamydomonas smithii</name>
    <dbReference type="NCBI Taxonomy" id="3055"/>
    <lineage>
        <taxon>Eukaryota</taxon>
        <taxon>Viridiplantae</taxon>
        <taxon>Chlorophyta</taxon>
        <taxon>core chlorophytes</taxon>
        <taxon>Chlorophyceae</taxon>
        <taxon>CS clade</taxon>
        <taxon>Chlamydomonadales</taxon>
        <taxon>Chlamydomonadaceae</taxon>
        <taxon>Chlamydomonas</taxon>
    </lineage>
</organism>
<evidence type="ECO:0000259" key="8">
    <source>
        <dbReference type="PROSITE" id="PS50011"/>
    </source>
</evidence>
<dbReference type="FunFam" id="1.10.510.10:FF:000071">
    <property type="entry name" value="Mitogen-activated protein kinase kinase kinase 3 isoform 2"/>
    <property type="match status" value="1"/>
</dbReference>
<dbReference type="GO" id="GO:0007254">
    <property type="term" value="P:JNK cascade"/>
    <property type="evidence" value="ECO:0000318"/>
    <property type="project" value="GO_Central"/>
</dbReference>
<evidence type="ECO:0000256" key="1">
    <source>
        <dbReference type="ARBA" id="ARBA00022527"/>
    </source>
</evidence>
<dbReference type="InterPro" id="IPR017441">
    <property type="entry name" value="Protein_kinase_ATP_BS"/>
</dbReference>
<feature type="compositionally biased region" description="Pro residues" evidence="7">
    <location>
        <begin position="30"/>
        <end position="39"/>
    </location>
</feature>
<keyword evidence="2" id="KW-0808">Transferase</keyword>
<feature type="region of interest" description="Disordered" evidence="7">
    <location>
        <begin position="1"/>
        <end position="108"/>
    </location>
</feature>
<evidence type="ECO:0000313" key="9">
    <source>
        <dbReference type="EMBL" id="PNW78096.1"/>
    </source>
</evidence>
<dbReference type="InterPro" id="IPR011009">
    <property type="entry name" value="Kinase-like_dom_sf"/>
</dbReference>
<evidence type="ECO:0000256" key="7">
    <source>
        <dbReference type="SAM" id="MobiDB-lite"/>
    </source>
</evidence>
<keyword evidence="5 6" id="KW-0067">ATP-binding</keyword>
<reference evidence="9 10" key="1">
    <citation type="journal article" date="2007" name="Science">
        <title>The Chlamydomonas genome reveals the evolution of key animal and plant functions.</title>
        <authorList>
            <person name="Merchant S.S."/>
            <person name="Prochnik S.E."/>
            <person name="Vallon O."/>
            <person name="Harris E.H."/>
            <person name="Karpowicz S.J."/>
            <person name="Witman G.B."/>
            <person name="Terry A."/>
            <person name="Salamov A."/>
            <person name="Fritz-Laylin L.K."/>
            <person name="Marechal-Drouard L."/>
            <person name="Marshall W.F."/>
            <person name="Qu L.H."/>
            <person name="Nelson D.R."/>
            <person name="Sanderfoot A.A."/>
            <person name="Spalding M.H."/>
            <person name="Kapitonov V.V."/>
            <person name="Ren Q."/>
            <person name="Ferris P."/>
            <person name="Lindquist E."/>
            <person name="Shapiro H."/>
            <person name="Lucas S.M."/>
            <person name="Grimwood J."/>
            <person name="Schmutz J."/>
            <person name="Cardol P."/>
            <person name="Cerutti H."/>
            <person name="Chanfreau G."/>
            <person name="Chen C.L."/>
            <person name="Cognat V."/>
            <person name="Croft M.T."/>
            <person name="Dent R."/>
            <person name="Dutcher S."/>
            <person name="Fernandez E."/>
            <person name="Fukuzawa H."/>
            <person name="Gonzalez-Ballester D."/>
            <person name="Gonzalez-Halphen D."/>
            <person name="Hallmann A."/>
            <person name="Hanikenne M."/>
            <person name="Hippler M."/>
            <person name="Inwood W."/>
            <person name="Jabbari K."/>
            <person name="Kalanon M."/>
            <person name="Kuras R."/>
            <person name="Lefebvre P.A."/>
            <person name="Lemaire S.D."/>
            <person name="Lobanov A.V."/>
            <person name="Lohr M."/>
            <person name="Manuell A."/>
            <person name="Meier I."/>
            <person name="Mets L."/>
            <person name="Mittag M."/>
            <person name="Mittelmeier T."/>
            <person name="Moroney J.V."/>
            <person name="Moseley J."/>
            <person name="Napoli C."/>
            <person name="Nedelcu A.M."/>
            <person name="Niyogi K."/>
            <person name="Novoselov S.V."/>
            <person name="Paulsen I.T."/>
            <person name="Pazour G."/>
            <person name="Purton S."/>
            <person name="Ral J.P."/>
            <person name="Riano-Pachon D.M."/>
            <person name="Riekhof W."/>
            <person name="Rymarquis L."/>
            <person name="Schroda M."/>
            <person name="Stern D."/>
            <person name="Umen J."/>
            <person name="Willows R."/>
            <person name="Wilson N."/>
            <person name="Zimmer S.L."/>
            <person name="Allmer J."/>
            <person name="Balk J."/>
            <person name="Bisova K."/>
            <person name="Chen C.J."/>
            <person name="Elias M."/>
            <person name="Gendler K."/>
            <person name="Hauser C."/>
            <person name="Lamb M.R."/>
            <person name="Ledford H."/>
            <person name="Long J.C."/>
            <person name="Minagawa J."/>
            <person name="Page M.D."/>
            <person name="Pan J."/>
            <person name="Pootakham W."/>
            <person name="Roje S."/>
            <person name="Rose A."/>
            <person name="Stahlberg E."/>
            <person name="Terauchi A.M."/>
            <person name="Yang P."/>
            <person name="Ball S."/>
            <person name="Bowler C."/>
            <person name="Dieckmann C.L."/>
            <person name="Gladyshev V.N."/>
            <person name="Green P."/>
            <person name="Jorgensen R."/>
            <person name="Mayfield S."/>
            <person name="Mueller-Roeber B."/>
            <person name="Rajamani S."/>
            <person name="Sayre R.T."/>
            <person name="Brokstein P."/>
            <person name="Dubchak I."/>
            <person name="Goodstein D."/>
            <person name="Hornick L."/>
            <person name="Huang Y.W."/>
            <person name="Jhaveri J."/>
            <person name="Luo Y."/>
            <person name="Martinez D."/>
            <person name="Ngau W.C."/>
            <person name="Otillar B."/>
            <person name="Poliakov A."/>
            <person name="Porter A."/>
            <person name="Szajkowski L."/>
            <person name="Werner G."/>
            <person name="Zhou K."/>
            <person name="Grigoriev I.V."/>
            <person name="Rokhsar D.S."/>
            <person name="Grossman A.R."/>
        </authorList>
    </citation>
    <scope>NUCLEOTIDE SEQUENCE [LARGE SCALE GENOMIC DNA]</scope>
    <source>
        <strain evidence="10">CC-503</strain>
    </source>
</reference>
<dbReference type="Proteomes" id="UP000006906">
    <property type="component" value="Chromosome 10"/>
</dbReference>
<dbReference type="SUPFAM" id="SSF56112">
    <property type="entry name" value="Protein kinase-like (PK-like)"/>
    <property type="match status" value="1"/>
</dbReference>
<dbReference type="InParanoid" id="A0A2K3DC36"/>
<dbReference type="AlphaFoldDB" id="A0A2K3DC36"/>
<keyword evidence="1" id="KW-0723">Serine/threonine-protein kinase</keyword>
<feature type="compositionally biased region" description="Low complexity" evidence="7">
    <location>
        <begin position="749"/>
        <end position="768"/>
    </location>
</feature>
<dbReference type="PaxDb" id="3055-EDP07929"/>
<feature type="region of interest" description="Disordered" evidence="7">
    <location>
        <begin position="492"/>
        <end position="511"/>
    </location>
</feature>
<dbReference type="Gramene" id="PNW78096">
    <property type="protein sequence ID" value="PNW78096"/>
    <property type="gene ID" value="CHLRE_10g464100v5"/>
</dbReference>
<dbReference type="PROSITE" id="PS00107">
    <property type="entry name" value="PROTEIN_KINASE_ATP"/>
    <property type="match status" value="1"/>
</dbReference>
<keyword evidence="3 6" id="KW-0547">Nucleotide-binding</keyword>
<feature type="compositionally biased region" description="Low complexity" evidence="7">
    <location>
        <begin position="798"/>
        <end position="808"/>
    </location>
</feature>
<dbReference type="GO" id="GO:0005524">
    <property type="term" value="F:ATP binding"/>
    <property type="evidence" value="ECO:0007669"/>
    <property type="project" value="UniProtKB-UniRule"/>
</dbReference>
<dbReference type="InterPro" id="IPR008271">
    <property type="entry name" value="Ser/Thr_kinase_AS"/>
</dbReference>
<dbReference type="Gene3D" id="1.10.510.10">
    <property type="entry name" value="Transferase(Phosphotransferase) domain 1"/>
    <property type="match status" value="1"/>
</dbReference>
<keyword evidence="4" id="KW-0418">Kinase</keyword>
<dbReference type="KEGG" id="cre:CHLRE_10g464100v5"/>
<evidence type="ECO:0000256" key="4">
    <source>
        <dbReference type="ARBA" id="ARBA00022777"/>
    </source>
</evidence>
<dbReference type="GeneID" id="5724172"/>
<proteinExistence type="predicted"/>
<accession>A0A2K3DC36</accession>
<feature type="compositionally biased region" description="Low complexity" evidence="7">
    <location>
        <begin position="53"/>
        <end position="64"/>
    </location>
</feature>
<dbReference type="Pfam" id="PF00069">
    <property type="entry name" value="Pkinase"/>
    <property type="match status" value="1"/>
</dbReference>
<feature type="region of interest" description="Disordered" evidence="7">
    <location>
        <begin position="867"/>
        <end position="887"/>
    </location>
</feature>
<dbReference type="OrthoDB" id="266718at2759"/>
<feature type="region of interest" description="Disordered" evidence="7">
    <location>
        <begin position="413"/>
        <end position="478"/>
    </location>
</feature>
<evidence type="ECO:0000256" key="6">
    <source>
        <dbReference type="PROSITE-ProRule" id="PRU10141"/>
    </source>
</evidence>
<dbReference type="PANTHER" id="PTHR11584:SF369">
    <property type="entry name" value="MITOGEN-ACTIVATED PROTEIN KINASE KINASE KINASE 19-RELATED"/>
    <property type="match status" value="1"/>
</dbReference>
<feature type="binding site" evidence="6">
    <location>
        <position position="150"/>
    </location>
    <ligand>
        <name>ATP</name>
        <dbReference type="ChEBI" id="CHEBI:30616"/>
    </ligand>
</feature>
<sequence>MGNVCGKPQLSPRPEGGVVGIPEDGHHPTIPRPFPPRPINLPLAPVQPGGGQNTPTTTISNSSGRAGGANGNGAAQNDLQHPAAPAPPNGPDYGDHTSMPRADDDTFPADMTLMPTGIFAWQRGRQIGQGAFGTVYQGLVHATGQEIAVKQVQLPRDNANSGKVSEHIRSLESEVAVLRSLRHENIVRYLGTERTSEHLNIFLEYVAGGPISSKLAQFGPLREETVRVYTKQILRGLEYLHKQKVMHRDIKGANILVDSNGVVKLADFGASKKIEDLATIGGGSRSIRGTANWMAPEVIKQSGHGRAADIWSLGCVVIEMATGRAPWANFSDPYAVMYHVAATKELPAMPDSLSHAAKDFITLCFNRVPRERPNATRLLQHPWLCSVQVPRAAPSNPLPMIVPPAPNTAATAASYSASAGAGPSQPPLQKQAAAQQQPSQHHQHLPPDLRAPPSPIKEESDSRYDSPMGGGTNASTPSTARTAVLNAASALVSPPHRTPGSAARPPMVPPLPLNLLNGSQQQPVLPKPLAAQQQPKAQYPAVSAPAPQQLQQQFDTLVDPDTVRLQMAQMQAAKQLPPAPQPVPASAPVPALPTMHHQAAPGMHDSICMGEGMTISMGPTGGCYDPAMQQYQSHVGGGSSAACRASTMTLSGYNPIEEPSWMPQPHDQAQRAFFQQLAAVAEHSAPTSPDGSSGGAPNSTAAGAAPARAMDSSEGSGANVPDATRVAIPHADTTSKLPMAAHMALMEAAGASPRSGAGTQRGTARTRTVPARPALAGVFNNNNTDDAADTYVEPDQPSPAATGPSPGGMNKQHPAAAGGNNAGRPRVSASRRALEEAGILGGTLDPARAKLWRDELVAELEAERMRAAGGNVARESIAPVRPSVADL</sequence>
<dbReference type="InterPro" id="IPR000719">
    <property type="entry name" value="Prot_kinase_dom"/>
</dbReference>
<name>A0A2K3DC36_CHLRE</name>
<dbReference type="RefSeq" id="XP_001698436.2">
    <property type="nucleotide sequence ID" value="XM_001698384.2"/>
</dbReference>
<evidence type="ECO:0000256" key="3">
    <source>
        <dbReference type="ARBA" id="ARBA00022741"/>
    </source>
</evidence>
<dbReference type="SMART" id="SM00220">
    <property type="entry name" value="S_TKc"/>
    <property type="match status" value="1"/>
</dbReference>
<dbReference type="STRING" id="3055.A0A2K3DC36"/>
<evidence type="ECO:0000313" key="10">
    <source>
        <dbReference type="Proteomes" id="UP000006906"/>
    </source>
</evidence>